<dbReference type="InterPro" id="IPR050188">
    <property type="entry name" value="RluA_PseudoU_synthase"/>
</dbReference>
<dbReference type="eggNOG" id="COG0564">
    <property type="taxonomic scope" value="Bacteria"/>
</dbReference>
<dbReference type="GO" id="GO:0000455">
    <property type="term" value="P:enzyme-directed rRNA pseudouridine synthesis"/>
    <property type="evidence" value="ECO:0007669"/>
    <property type="project" value="TreeGrafter"/>
</dbReference>
<evidence type="ECO:0000313" key="4">
    <source>
        <dbReference type="Proteomes" id="UP000000925"/>
    </source>
</evidence>
<dbReference type="AlphaFoldDB" id="D5EMQ0"/>
<dbReference type="HOGENOM" id="CLU_016902_11_3_0"/>
<dbReference type="OrthoDB" id="184731at2"/>
<dbReference type="GO" id="GO:0003723">
    <property type="term" value="F:RNA binding"/>
    <property type="evidence" value="ECO:0007669"/>
    <property type="project" value="InterPro"/>
</dbReference>
<dbReference type="PANTHER" id="PTHR21600:SF87">
    <property type="entry name" value="RNA PSEUDOURIDYLATE SYNTHASE DOMAIN-CONTAINING PROTEIN 1"/>
    <property type="match status" value="1"/>
</dbReference>
<dbReference type="InterPro" id="IPR006145">
    <property type="entry name" value="PsdUridine_synth_RsuA/RluA"/>
</dbReference>
<dbReference type="InterPro" id="IPR020103">
    <property type="entry name" value="PsdUridine_synth_cat_dom_sf"/>
</dbReference>
<accession>D5EMQ0</accession>
<dbReference type="KEGG" id="caa:Caka_2273"/>
<evidence type="ECO:0000256" key="1">
    <source>
        <dbReference type="ARBA" id="ARBA00010876"/>
    </source>
</evidence>
<dbReference type="SUPFAM" id="SSF55120">
    <property type="entry name" value="Pseudouridine synthase"/>
    <property type="match status" value="1"/>
</dbReference>
<dbReference type="EMBL" id="CP001998">
    <property type="protein sequence ID" value="ADE55290.1"/>
    <property type="molecule type" value="Genomic_DNA"/>
</dbReference>
<dbReference type="PANTHER" id="PTHR21600">
    <property type="entry name" value="MITOCHONDRIAL RNA PSEUDOURIDINE SYNTHASE"/>
    <property type="match status" value="1"/>
</dbReference>
<protein>
    <submittedName>
        <fullName evidence="3">Pseudouridylate synthase 23S RNA-specific-like protein</fullName>
    </submittedName>
</protein>
<evidence type="ECO:0000313" key="3">
    <source>
        <dbReference type="EMBL" id="ADE55290.1"/>
    </source>
</evidence>
<name>D5EMQ0_CORAD</name>
<dbReference type="GO" id="GO:0009982">
    <property type="term" value="F:pseudouridine synthase activity"/>
    <property type="evidence" value="ECO:0007669"/>
    <property type="project" value="InterPro"/>
</dbReference>
<sequence>MAKMRNGPAIGFPPPLLGDAPQRFAVLGHGAGWLALQKPAGVGVRAHPWDVGVPNLDQALNLQLEAAKPELAAYDAELLGSIYYLEPEVSGVALFATNREALEALRNAFGSGEFRFVFRFVAQLQPGLEEGQLLESDAPLLPHDWKLKMIPSTAKGKKAQTRVRCLSVSSSGWALCEALTCYPRMHQVRAHAAVLGLPVLGDSLYGGPDAPLLRDLMPKKRGPGMAASVFDGLALHLAEVSIPRIGSVVAGLPRPFEVLLKRLGLNR</sequence>
<dbReference type="Pfam" id="PF00849">
    <property type="entry name" value="PseudoU_synth_2"/>
    <property type="match status" value="1"/>
</dbReference>
<proteinExistence type="inferred from homology"/>
<evidence type="ECO:0000259" key="2">
    <source>
        <dbReference type="Pfam" id="PF00849"/>
    </source>
</evidence>
<dbReference type="Gene3D" id="3.30.2350.10">
    <property type="entry name" value="Pseudouridine synthase"/>
    <property type="match status" value="1"/>
</dbReference>
<keyword evidence="4" id="KW-1185">Reference proteome</keyword>
<reference evidence="3 4" key="1">
    <citation type="journal article" date="2010" name="Stand. Genomic Sci.">
        <title>Complete genome sequence of Coraliomargarita akajimensis type strain (04OKA010-24).</title>
        <authorList>
            <person name="Mavromatis K."/>
            <person name="Abt B."/>
            <person name="Brambilla E."/>
            <person name="Lapidus A."/>
            <person name="Copeland A."/>
            <person name="Deshpande S."/>
            <person name="Nolan M."/>
            <person name="Lucas S."/>
            <person name="Tice H."/>
            <person name="Cheng J.F."/>
            <person name="Han C."/>
            <person name="Detter J.C."/>
            <person name="Woyke T."/>
            <person name="Goodwin L."/>
            <person name="Pitluck S."/>
            <person name="Held B."/>
            <person name="Brettin T."/>
            <person name="Tapia R."/>
            <person name="Ivanova N."/>
            <person name="Mikhailova N."/>
            <person name="Pati A."/>
            <person name="Liolios K."/>
            <person name="Chen A."/>
            <person name="Palaniappan K."/>
            <person name="Land M."/>
            <person name="Hauser L."/>
            <person name="Chang Y.J."/>
            <person name="Jeffries C.D."/>
            <person name="Rohde M."/>
            <person name="Goker M."/>
            <person name="Bristow J."/>
            <person name="Eisen J.A."/>
            <person name="Markowitz V."/>
            <person name="Hugenholtz P."/>
            <person name="Klenk H.P."/>
            <person name="Kyrpides N.C."/>
        </authorList>
    </citation>
    <scope>NUCLEOTIDE SEQUENCE [LARGE SCALE GENOMIC DNA]</scope>
    <source>
        <strain evidence="4">DSM 45221 / IAM 15411 / JCM 23193 / KCTC 12865</strain>
    </source>
</reference>
<dbReference type="STRING" id="583355.Caka_2273"/>
<feature type="domain" description="Pseudouridine synthase RsuA/RluA-like" evidence="2">
    <location>
        <begin position="34"/>
        <end position="193"/>
    </location>
</feature>
<organism evidence="3 4">
    <name type="scientific">Coraliomargarita akajimensis (strain DSM 45221 / IAM 15411 / JCM 23193 / KCTC 12865 / 04OKA010-24)</name>
    <dbReference type="NCBI Taxonomy" id="583355"/>
    <lineage>
        <taxon>Bacteria</taxon>
        <taxon>Pseudomonadati</taxon>
        <taxon>Verrucomicrobiota</taxon>
        <taxon>Opitutia</taxon>
        <taxon>Puniceicoccales</taxon>
        <taxon>Coraliomargaritaceae</taxon>
        <taxon>Coraliomargarita</taxon>
    </lineage>
</organism>
<gene>
    <name evidence="3" type="ordered locus">Caka_2273</name>
</gene>
<dbReference type="GO" id="GO:0140098">
    <property type="term" value="F:catalytic activity, acting on RNA"/>
    <property type="evidence" value="ECO:0007669"/>
    <property type="project" value="UniProtKB-ARBA"/>
</dbReference>
<comment type="similarity">
    <text evidence="1">Belongs to the pseudouridine synthase RluA family.</text>
</comment>
<dbReference type="Proteomes" id="UP000000925">
    <property type="component" value="Chromosome"/>
</dbReference>